<dbReference type="EMBL" id="FXWJ01000002">
    <property type="protein sequence ID" value="SMQ67766.1"/>
    <property type="molecule type" value="Genomic_DNA"/>
</dbReference>
<proteinExistence type="predicted"/>
<accession>A0ABY1RED3</accession>
<reference evidence="1 2" key="1">
    <citation type="submission" date="2017-04" db="EMBL/GenBank/DDBJ databases">
        <authorList>
            <person name="Varghese N."/>
            <person name="Submissions S."/>
        </authorList>
    </citation>
    <scope>NUCLEOTIDE SEQUENCE [LARGE SCALE GENOMIC DNA]</scope>
    <source>
        <strain evidence="1 2">VKM Ac-1784</strain>
    </source>
</reference>
<dbReference type="Proteomes" id="UP000194464">
    <property type="component" value="Unassembled WGS sequence"/>
</dbReference>
<comment type="caution">
    <text evidence="1">The sequence shown here is derived from an EMBL/GenBank/DDBJ whole genome shotgun (WGS) entry which is preliminary data.</text>
</comment>
<gene>
    <name evidence="1" type="ORF">SAMN06295909_1853</name>
</gene>
<evidence type="ECO:0000313" key="1">
    <source>
        <dbReference type="EMBL" id="SMQ67766.1"/>
    </source>
</evidence>
<sequence>MEAADHIAKVYRHLTTMWRYSTTVSMGSKRPAPPPEAVEAVNELWHTFQLIPDAVVREAVHNGLYALGNLQSLDNYPWKYQELGEDGYRQTVTSMRDVVAAYLRRDELPQDEVTQLGGVADLLDQIQPFN</sequence>
<name>A0ABY1RED3_9MICO</name>
<protein>
    <submittedName>
        <fullName evidence="1">Uncharacterized protein</fullName>
    </submittedName>
</protein>
<keyword evidence="2" id="KW-1185">Reference proteome</keyword>
<organism evidence="1 2">
    <name type="scientific">Plantibacter elymi</name>
    <name type="common">nom. nud.</name>
    <dbReference type="NCBI Taxonomy" id="199708"/>
    <lineage>
        <taxon>Bacteria</taxon>
        <taxon>Bacillati</taxon>
        <taxon>Actinomycetota</taxon>
        <taxon>Actinomycetes</taxon>
        <taxon>Micrococcales</taxon>
        <taxon>Microbacteriaceae</taxon>
        <taxon>Plantibacter</taxon>
    </lineage>
</organism>
<evidence type="ECO:0000313" key="2">
    <source>
        <dbReference type="Proteomes" id="UP000194464"/>
    </source>
</evidence>